<keyword evidence="6 10" id="KW-0521">NADP</keyword>
<comment type="similarity">
    <text evidence="2 10">Belongs to the ketopantoate reductase family.</text>
</comment>
<evidence type="ECO:0000259" key="12">
    <source>
        <dbReference type="Pfam" id="PF08546"/>
    </source>
</evidence>
<organism evidence="13 14">
    <name type="scientific">Bacterioplanes sanyensis</name>
    <dbReference type="NCBI Taxonomy" id="1249553"/>
    <lineage>
        <taxon>Bacteria</taxon>
        <taxon>Pseudomonadati</taxon>
        <taxon>Pseudomonadota</taxon>
        <taxon>Gammaproteobacteria</taxon>
        <taxon>Oceanospirillales</taxon>
        <taxon>Oceanospirillaceae</taxon>
        <taxon>Bacterioplanes</taxon>
    </lineage>
</organism>
<dbReference type="InterPro" id="IPR003710">
    <property type="entry name" value="ApbA"/>
</dbReference>
<dbReference type="GO" id="GO:0015940">
    <property type="term" value="P:pantothenate biosynthetic process"/>
    <property type="evidence" value="ECO:0007669"/>
    <property type="project" value="UniProtKB-UniPathway"/>
</dbReference>
<dbReference type="InterPro" id="IPR013328">
    <property type="entry name" value="6PGD_dom2"/>
</dbReference>
<dbReference type="SUPFAM" id="SSF48179">
    <property type="entry name" value="6-phosphogluconate dehydrogenase C-terminal domain-like"/>
    <property type="match status" value="1"/>
</dbReference>
<dbReference type="PANTHER" id="PTHR43765:SF2">
    <property type="entry name" value="2-DEHYDROPANTOATE 2-REDUCTASE"/>
    <property type="match status" value="1"/>
</dbReference>
<dbReference type="InterPro" id="IPR036291">
    <property type="entry name" value="NAD(P)-bd_dom_sf"/>
</dbReference>
<dbReference type="EMBL" id="CP022530">
    <property type="protein sequence ID" value="ASP39431.1"/>
    <property type="molecule type" value="Genomic_DNA"/>
</dbReference>
<dbReference type="EC" id="1.1.1.169" evidence="3 10"/>
<evidence type="ECO:0000256" key="9">
    <source>
        <dbReference type="ARBA" id="ARBA00048793"/>
    </source>
</evidence>
<dbReference type="UniPathway" id="UPA00028">
    <property type="reaction ID" value="UER00004"/>
</dbReference>
<evidence type="ECO:0000256" key="4">
    <source>
        <dbReference type="ARBA" id="ARBA00019465"/>
    </source>
</evidence>
<evidence type="ECO:0000256" key="3">
    <source>
        <dbReference type="ARBA" id="ARBA00013014"/>
    </source>
</evidence>
<protein>
    <recommendedName>
        <fullName evidence="4 10">2-dehydropantoate 2-reductase</fullName>
        <ecNumber evidence="3 10">1.1.1.169</ecNumber>
    </recommendedName>
    <alternativeName>
        <fullName evidence="8 10">Ketopantoate reductase</fullName>
    </alternativeName>
</protein>
<dbReference type="AlphaFoldDB" id="A0A222FM15"/>
<comment type="function">
    <text evidence="10">Catalyzes the NADPH-dependent reduction of ketopantoate into pantoic acid.</text>
</comment>
<evidence type="ECO:0000259" key="11">
    <source>
        <dbReference type="Pfam" id="PF02558"/>
    </source>
</evidence>
<evidence type="ECO:0000256" key="1">
    <source>
        <dbReference type="ARBA" id="ARBA00004994"/>
    </source>
</evidence>
<evidence type="ECO:0000256" key="2">
    <source>
        <dbReference type="ARBA" id="ARBA00007870"/>
    </source>
</evidence>
<name>A0A222FM15_9GAMM</name>
<dbReference type="InterPro" id="IPR050838">
    <property type="entry name" value="Ketopantoate_reductase"/>
</dbReference>
<evidence type="ECO:0000256" key="6">
    <source>
        <dbReference type="ARBA" id="ARBA00022857"/>
    </source>
</evidence>
<dbReference type="Proteomes" id="UP000202440">
    <property type="component" value="Chromosome"/>
</dbReference>
<evidence type="ECO:0000256" key="5">
    <source>
        <dbReference type="ARBA" id="ARBA00022655"/>
    </source>
</evidence>
<dbReference type="InterPro" id="IPR013752">
    <property type="entry name" value="KPA_reductase"/>
</dbReference>
<dbReference type="Gene3D" id="1.10.1040.10">
    <property type="entry name" value="N-(1-d-carboxylethyl)-l-norvaline Dehydrogenase, domain 2"/>
    <property type="match status" value="1"/>
</dbReference>
<evidence type="ECO:0000256" key="8">
    <source>
        <dbReference type="ARBA" id="ARBA00032024"/>
    </source>
</evidence>
<keyword evidence="14" id="KW-1185">Reference proteome</keyword>
<comment type="pathway">
    <text evidence="1 10">Cofactor biosynthesis; (R)-pantothenate biosynthesis; (R)-pantoate from 3-methyl-2-oxobutanoate: step 2/2.</text>
</comment>
<dbReference type="GO" id="GO:0008677">
    <property type="term" value="F:2-dehydropantoate 2-reductase activity"/>
    <property type="evidence" value="ECO:0007669"/>
    <property type="project" value="UniProtKB-EC"/>
</dbReference>
<sequence>MITIGILGLGAMGTLMAYHWRQHRVFALTQQPQLSRTLQLPSPQQAKPSAVSLQLPCWQQQPLDWLVVCTKAADTLTALTPYRQQLSSVRRLVLLQNGVGQQQQVQQWLDGINAAPTLWVASSTEGAYRLAQDTVVYAGQGTTVAGPWLSQADQAPLPPGWQFEPNMRERLLHKLALNAVINPLTAKHRCRNGELLSQQYWPETEALCDEVEQAFEQLQWPCPTPLVQRVREVATATANNQSSTLQDILANRANELPHITGYILQAAAAQQLALPQQRALAQQLNIRW</sequence>
<evidence type="ECO:0000313" key="13">
    <source>
        <dbReference type="EMBL" id="ASP39431.1"/>
    </source>
</evidence>
<proteinExistence type="inferred from homology"/>
<dbReference type="InterPro" id="IPR002204">
    <property type="entry name" value="3-OH-isobutyrate_DH-rel_CS"/>
</dbReference>
<dbReference type="InterPro" id="IPR013332">
    <property type="entry name" value="KPR_N"/>
</dbReference>
<gene>
    <name evidence="13" type="ORF">CHH28_12440</name>
</gene>
<dbReference type="PANTHER" id="PTHR43765">
    <property type="entry name" value="2-DEHYDROPANTOATE 2-REDUCTASE-RELATED"/>
    <property type="match status" value="1"/>
</dbReference>
<accession>A0A222FM15</accession>
<dbReference type="Pfam" id="PF08546">
    <property type="entry name" value="ApbA_C"/>
    <property type="match status" value="1"/>
</dbReference>
<dbReference type="Pfam" id="PF02558">
    <property type="entry name" value="ApbA"/>
    <property type="match status" value="1"/>
</dbReference>
<dbReference type="SUPFAM" id="SSF51735">
    <property type="entry name" value="NAD(P)-binding Rossmann-fold domains"/>
    <property type="match status" value="1"/>
</dbReference>
<dbReference type="RefSeq" id="WP_094060609.1">
    <property type="nucleotide sequence ID" value="NZ_CP022530.1"/>
</dbReference>
<evidence type="ECO:0000256" key="7">
    <source>
        <dbReference type="ARBA" id="ARBA00023002"/>
    </source>
</evidence>
<keyword evidence="7 10" id="KW-0560">Oxidoreductase</keyword>
<feature type="domain" description="Ketopantoate reductase N-terminal" evidence="11">
    <location>
        <begin position="4"/>
        <end position="148"/>
    </location>
</feature>
<dbReference type="InterPro" id="IPR008927">
    <property type="entry name" value="6-PGluconate_DH-like_C_sf"/>
</dbReference>
<dbReference type="GO" id="GO:0050661">
    <property type="term" value="F:NADP binding"/>
    <property type="evidence" value="ECO:0007669"/>
    <property type="project" value="TreeGrafter"/>
</dbReference>
<dbReference type="GO" id="GO:0005737">
    <property type="term" value="C:cytoplasm"/>
    <property type="evidence" value="ECO:0007669"/>
    <property type="project" value="TreeGrafter"/>
</dbReference>
<feature type="domain" description="Ketopantoate reductase C-terminal" evidence="12">
    <location>
        <begin position="166"/>
        <end position="285"/>
    </location>
</feature>
<dbReference type="PROSITE" id="PS00895">
    <property type="entry name" value="3_HYDROXYISOBUT_DH"/>
    <property type="match status" value="1"/>
</dbReference>
<dbReference type="NCBIfam" id="TIGR00745">
    <property type="entry name" value="apbA_panE"/>
    <property type="match status" value="1"/>
</dbReference>
<evidence type="ECO:0000313" key="14">
    <source>
        <dbReference type="Proteomes" id="UP000202440"/>
    </source>
</evidence>
<keyword evidence="5 10" id="KW-0566">Pantothenate biosynthesis</keyword>
<comment type="catalytic activity">
    <reaction evidence="9 10">
        <text>(R)-pantoate + NADP(+) = 2-dehydropantoate + NADPH + H(+)</text>
        <dbReference type="Rhea" id="RHEA:16233"/>
        <dbReference type="ChEBI" id="CHEBI:11561"/>
        <dbReference type="ChEBI" id="CHEBI:15378"/>
        <dbReference type="ChEBI" id="CHEBI:15980"/>
        <dbReference type="ChEBI" id="CHEBI:57783"/>
        <dbReference type="ChEBI" id="CHEBI:58349"/>
        <dbReference type="EC" id="1.1.1.169"/>
    </reaction>
</comment>
<dbReference type="KEGG" id="bsan:CHH28_12440"/>
<reference evidence="13 14" key="1">
    <citation type="submission" date="2017-07" db="EMBL/GenBank/DDBJ databases">
        <title>Annotated genome sequence of Bacterioplanes sanyensis isolated from Red Sea.</title>
        <authorList>
            <person name="Rehman Z.U."/>
        </authorList>
    </citation>
    <scope>NUCLEOTIDE SEQUENCE [LARGE SCALE GENOMIC DNA]</scope>
    <source>
        <strain evidence="13 14">NV9</strain>
    </source>
</reference>
<dbReference type="Gene3D" id="3.40.50.720">
    <property type="entry name" value="NAD(P)-binding Rossmann-like Domain"/>
    <property type="match status" value="1"/>
</dbReference>
<dbReference type="OrthoDB" id="6530772at2"/>
<evidence type="ECO:0000256" key="10">
    <source>
        <dbReference type="RuleBase" id="RU362068"/>
    </source>
</evidence>